<dbReference type="InterPro" id="IPR035420">
    <property type="entry name" value="Spt6_SH2"/>
</dbReference>
<dbReference type="Gene3D" id="1.10.10.650">
    <property type="entry name" value="RuvA domain 2-like"/>
    <property type="match status" value="1"/>
</dbReference>
<dbReference type="GO" id="GO:0008270">
    <property type="term" value="F:zinc ion binding"/>
    <property type="evidence" value="ECO:0007669"/>
    <property type="project" value="UniProtKB-KW"/>
</dbReference>
<dbReference type="GO" id="GO:0003677">
    <property type="term" value="F:DNA binding"/>
    <property type="evidence" value="ECO:0007669"/>
    <property type="project" value="InterPro"/>
</dbReference>
<feature type="domain" description="CCHC-type" evidence="9">
    <location>
        <begin position="1560"/>
        <end position="1575"/>
    </location>
</feature>
<keyword evidence="7" id="KW-0862">Zinc</keyword>
<dbReference type="CDD" id="cd09918">
    <property type="entry name" value="SH2_Nterm_SPT6_like"/>
    <property type="match status" value="1"/>
</dbReference>
<dbReference type="OrthoDB" id="343921at2759"/>
<evidence type="ECO:0000256" key="4">
    <source>
        <dbReference type="ARBA" id="ARBA00022454"/>
    </source>
</evidence>
<dbReference type="PANTHER" id="PTHR10145:SF6">
    <property type="entry name" value="TRANSCRIPTION ELONGATION FACTOR SPT6"/>
    <property type="match status" value="1"/>
</dbReference>
<dbReference type="Pfam" id="PF17674">
    <property type="entry name" value="HHH_9"/>
    <property type="match status" value="1"/>
</dbReference>
<accession>A0A1R2CKM5</accession>
<dbReference type="InterPro" id="IPR036875">
    <property type="entry name" value="Znf_CCHC_sf"/>
</dbReference>
<dbReference type="InterPro" id="IPR042066">
    <property type="entry name" value="Spt6_death-like"/>
</dbReference>
<dbReference type="Gene3D" id="3.30.420.140">
    <property type="entry name" value="YqgF/RNase H-like domain"/>
    <property type="match status" value="1"/>
</dbReference>
<keyword evidence="7" id="KW-0479">Metal-binding</keyword>
<evidence type="ECO:0000313" key="10">
    <source>
        <dbReference type="EMBL" id="OMJ89572.1"/>
    </source>
</evidence>
<dbReference type="InterPro" id="IPR032706">
    <property type="entry name" value="Spt6_HHH"/>
</dbReference>
<dbReference type="SUPFAM" id="SSF47781">
    <property type="entry name" value="RuvA domain 2-like"/>
    <property type="match status" value="1"/>
</dbReference>
<keyword evidence="7" id="KW-0863">Zinc-finger</keyword>
<feature type="compositionally biased region" description="Polar residues" evidence="8">
    <location>
        <begin position="81"/>
        <end position="90"/>
    </location>
</feature>
<evidence type="ECO:0000259" key="9">
    <source>
        <dbReference type="PROSITE" id="PS50158"/>
    </source>
</evidence>
<dbReference type="Gene3D" id="4.10.60.10">
    <property type="entry name" value="Zinc finger, CCHC-type"/>
    <property type="match status" value="6"/>
</dbReference>
<dbReference type="Pfam" id="PF14633">
    <property type="entry name" value="SH2_2"/>
    <property type="match status" value="1"/>
</dbReference>
<dbReference type="PROSITE" id="PS50158">
    <property type="entry name" value="ZF_CCHC"/>
    <property type="match status" value="9"/>
</dbReference>
<dbReference type="InterPro" id="IPR028231">
    <property type="entry name" value="Spt6_YqgF"/>
</dbReference>
<proteinExistence type="inferred from homology"/>
<dbReference type="Pfam" id="PF21710">
    <property type="entry name" value="Spt6_S1"/>
    <property type="match status" value="1"/>
</dbReference>
<dbReference type="InterPro" id="IPR028088">
    <property type="entry name" value="Spt6_HTH_DNA-bd_dom"/>
</dbReference>
<evidence type="ECO:0000256" key="7">
    <source>
        <dbReference type="PROSITE-ProRule" id="PRU00047"/>
    </source>
</evidence>
<dbReference type="Pfam" id="PF14641">
    <property type="entry name" value="HTH_44"/>
    <property type="match status" value="1"/>
</dbReference>
<feature type="compositionally biased region" description="Low complexity" evidence="8">
    <location>
        <begin position="1696"/>
        <end position="1723"/>
    </location>
</feature>
<dbReference type="InterPro" id="IPR023323">
    <property type="entry name" value="Tex-like_dom_sf"/>
</dbReference>
<dbReference type="CDD" id="cd09928">
    <property type="entry name" value="SH2_Cterm_SPT6_like"/>
    <property type="match status" value="1"/>
</dbReference>
<keyword evidence="4" id="KW-0158">Chromosome</keyword>
<dbReference type="GO" id="GO:0031491">
    <property type="term" value="F:nucleosome binding"/>
    <property type="evidence" value="ECO:0007669"/>
    <property type="project" value="TreeGrafter"/>
</dbReference>
<dbReference type="InterPro" id="IPR012337">
    <property type="entry name" value="RNaseH-like_sf"/>
</dbReference>
<dbReference type="Pfam" id="PF00098">
    <property type="entry name" value="zf-CCHC"/>
    <property type="match status" value="9"/>
</dbReference>
<dbReference type="InterPro" id="IPR035018">
    <property type="entry name" value="Spt6_SH2_C"/>
</dbReference>
<comment type="subcellular location">
    <subcellularLocation>
        <location evidence="2">Chromosome</location>
    </subcellularLocation>
    <subcellularLocation>
        <location evidence="1">Nucleus</location>
    </subcellularLocation>
</comment>
<dbReference type="Gene3D" id="3.30.505.10">
    <property type="entry name" value="SH2 domain"/>
    <property type="match status" value="2"/>
</dbReference>
<reference evidence="10 11" key="1">
    <citation type="submission" date="2016-11" db="EMBL/GenBank/DDBJ databases">
        <title>The macronuclear genome of Stentor coeruleus: a giant cell with tiny introns.</title>
        <authorList>
            <person name="Slabodnick M."/>
            <person name="Ruby J.G."/>
            <person name="Reiff S.B."/>
            <person name="Swart E.C."/>
            <person name="Gosai S."/>
            <person name="Prabakaran S."/>
            <person name="Witkowska E."/>
            <person name="Larue G.E."/>
            <person name="Fisher S."/>
            <person name="Freeman R.M."/>
            <person name="Gunawardena J."/>
            <person name="Chu W."/>
            <person name="Stover N.A."/>
            <person name="Gregory B.D."/>
            <person name="Nowacki M."/>
            <person name="Derisi J."/>
            <person name="Roy S.W."/>
            <person name="Marshall W.F."/>
            <person name="Sood P."/>
        </authorList>
    </citation>
    <scope>NUCLEOTIDE SEQUENCE [LARGE SCALE GENOMIC DNA]</scope>
    <source>
        <strain evidence="10">WM001</strain>
    </source>
</reference>
<feature type="region of interest" description="Disordered" evidence="8">
    <location>
        <begin position="1616"/>
        <end position="1662"/>
    </location>
</feature>
<dbReference type="GO" id="GO:0034728">
    <property type="term" value="P:nucleosome organization"/>
    <property type="evidence" value="ECO:0007669"/>
    <property type="project" value="TreeGrafter"/>
</dbReference>
<dbReference type="InterPro" id="IPR023319">
    <property type="entry name" value="Tex-like_HTH_dom_sf"/>
</dbReference>
<comment type="caution">
    <text evidence="10">The sequence shown here is derived from an EMBL/GenBank/DDBJ whole genome shotgun (WGS) entry which is preliminary data.</text>
</comment>
<name>A0A1R2CKM5_9CILI</name>
<feature type="region of interest" description="Disordered" evidence="8">
    <location>
        <begin position="1"/>
        <end position="90"/>
    </location>
</feature>
<comment type="similarity">
    <text evidence="3">Belongs to the SPT6 family.</text>
</comment>
<dbReference type="GO" id="GO:0005694">
    <property type="term" value="C:chromosome"/>
    <property type="evidence" value="ECO:0007669"/>
    <property type="project" value="UniProtKB-SubCell"/>
</dbReference>
<dbReference type="InterPro" id="IPR010994">
    <property type="entry name" value="RuvA_2-like"/>
</dbReference>
<dbReference type="InterPro" id="IPR017072">
    <property type="entry name" value="TF_Spt6"/>
</dbReference>
<feature type="region of interest" description="Disordered" evidence="8">
    <location>
        <begin position="1683"/>
        <end position="1748"/>
    </location>
</feature>
<feature type="domain" description="CCHC-type" evidence="9">
    <location>
        <begin position="1467"/>
        <end position="1482"/>
    </location>
</feature>
<feature type="domain" description="CCHC-type" evidence="9">
    <location>
        <begin position="1536"/>
        <end position="1551"/>
    </location>
</feature>
<sequence>MESKSDIRSDLDDYVQVDNAAPDNTFKNTYSDDDILPKKRLKDSKRNEHLHNDTLKGNLDTDSEESAPVKKKKLQEKERSSNFQEFPTTSNPNLQLAASIFGSSRPYSDKDTRKHDFEPAEQREKYIRTEDDLICEIDIPERLQKVFKNRESPSETELSLEVNWIFNKIQSTRNIECPNSLKSKISQFLYFYRVEKYEIPFISRYRMNILKPELHCDLWQLHNWDKEWGYLYSTKQSMKLLYETSEKNRQLLSQNHEIDSNSKVLTNKNIEIEKELETYPINYIYNISDLEEFFKVHIYTYIKEKKSFTSFNALQEIRKSNIINFINTAGLNPIQFSENLINGLIIHTPCKIRLTPYELAFEFISSTYSDELQIINAACLLMKTELAVLPSIRYYIRNLYLKYVKIYTSPTEKGIISLGVFHPYYRVKNLAQGKNVETWSGEMWAEVLKCEEQGLINVRFKLPWKCEINNREDKILKTVEKYYLSIEENDIENDWNLFRIQVLKQALEQIYEDTADNIRKNLTFMAKEYIKLEVQTSFYSLINQGTYVKKNGKIIAFVTDPNVQVFGSSCLALLNGYGELIDEFTLDTLAVKKPECLIDTDKFMWMKDKCTFAKMVLKHQPDAIAIAANSLQALVLRKNVMGIIEKLQIENFDRVEFGFEIDESFLLRHLIPVFMIDPQVPRLFATSQRSKRMIPDCRMLGRMAISTARMLQNPCAETLSLGTDPNELQIKYLNLHPLQSLLYETEFLSAIEIVSVEYVSQSGVVLNEIIQLEHMLVILNFIPGLGPIKAQKLLHCLQKKLKKRLKTRAELKEKHFLEQRVYENAASFFKITYESQENNLLDSTRIHPESYDLAIILAKSITSDLPLNDKDLIKEVMNKPNKLQDLDLKKYAQVHMDHTGINIEETLECIIFELKMPYFTNKKIYKDISPQNIMYLVTGENKNTLEKGRIAYVNVIRYDESKKILKCHLECGLEGIVEADMIPPARFQKKDSENFRKGEILIARIIEIAAKVKGKDVFFNINLSLLPEDIENHSKFFQLSLDDSFVIDKNDWEERLLFDNEYKNKQKYVPRISIHPKFKNIGLKTACEELANKNIGECIFRPSSRGDDHLTCSWKFYNLVYSHLDINEEGKPAINMLGVKFRISNDTYDSLQEIIDKYIDPCVNLIIETINHAKFQDSISSGVKVIENLIIQEKRARPSSIPYYFTICQEYPQYIVLYYMPKEEIIIEFIKVKPKGLFFHEAYHPNINFLVSWFKRHYSDKAYKNQLELSKPPVIDTNIYSTFCGNNQIEEVLNNENLNPNTQQNLPETKSHKKNIHVNLYGWDECVDMKNDWQTSQNSDKIIEKTPVKNFNHNNDKIIDNKNWGQEENKSGLLRDPINNMSWGCFNAWNSSENIVENSNKEGINLKDKNNEGKGNCFKCGQPGHISKGCQNLSVDKIDDRSCYNCGKVGHISKECPSEKKFNNGDCFKCGEPGHKSKDCPNKKPVNDDCFTCGMSGHKSKDCPNKKLNNDNCFNCGQPGHKSKDCSKEKIPTGDCFKCGQPGHKSKDCQKEKSIKKNDCFNCGKPGHISKDCPNGKKSNSGECFNCGKLGHWSKDCPNEKKPNNGECFNCGQLGHRSRDCPNPKKERNRESRGQSKERRNEKKNQNFKDKKSKNLGEDSGFGAWGSNTANCDVSGWGNQGWVNDKNNSSWGNDTNSGISSNGGWNNSSNRGNFSSNSSNGIGWECPETPSFPKSNSSWGNSGNNSGW</sequence>
<feature type="compositionally biased region" description="Basic and acidic residues" evidence="8">
    <location>
        <begin position="44"/>
        <end position="54"/>
    </location>
</feature>
<organism evidence="10 11">
    <name type="scientific">Stentor coeruleus</name>
    <dbReference type="NCBI Taxonomy" id="5963"/>
    <lineage>
        <taxon>Eukaryota</taxon>
        <taxon>Sar</taxon>
        <taxon>Alveolata</taxon>
        <taxon>Ciliophora</taxon>
        <taxon>Postciliodesmatophora</taxon>
        <taxon>Heterotrichea</taxon>
        <taxon>Heterotrichida</taxon>
        <taxon>Stentoridae</taxon>
        <taxon>Stentor</taxon>
    </lineage>
</organism>
<evidence type="ECO:0000256" key="1">
    <source>
        <dbReference type="ARBA" id="ARBA00004123"/>
    </source>
</evidence>
<dbReference type="GO" id="GO:0008023">
    <property type="term" value="C:transcription elongation factor complex"/>
    <property type="evidence" value="ECO:0007669"/>
    <property type="project" value="TreeGrafter"/>
</dbReference>
<dbReference type="Pfam" id="PF14639">
    <property type="entry name" value="YqgF"/>
    <property type="match status" value="1"/>
</dbReference>
<dbReference type="InterPro" id="IPR001878">
    <property type="entry name" value="Znf_CCHC"/>
</dbReference>
<dbReference type="Gene3D" id="1.10.150.850">
    <property type="entry name" value="Spt6, helix-hairpin-helix domain"/>
    <property type="match status" value="1"/>
</dbReference>
<feature type="domain" description="CCHC-type" evidence="9">
    <location>
        <begin position="1513"/>
        <end position="1528"/>
    </location>
</feature>
<keyword evidence="5" id="KW-0804">Transcription</keyword>
<protein>
    <recommendedName>
        <fullName evidence="9">CCHC-type domain-containing protein</fullName>
    </recommendedName>
</protein>
<evidence type="ECO:0000256" key="6">
    <source>
        <dbReference type="ARBA" id="ARBA00023242"/>
    </source>
</evidence>
<evidence type="ECO:0000256" key="5">
    <source>
        <dbReference type="ARBA" id="ARBA00023163"/>
    </source>
</evidence>
<dbReference type="SMART" id="SM00343">
    <property type="entry name" value="ZnF_C2HC"/>
    <property type="match status" value="9"/>
</dbReference>
<evidence type="ECO:0000313" key="11">
    <source>
        <dbReference type="Proteomes" id="UP000187209"/>
    </source>
</evidence>
<dbReference type="InterPro" id="IPR035019">
    <property type="entry name" value="Spt6_SH2_N"/>
</dbReference>
<feature type="domain" description="CCHC-type" evidence="9">
    <location>
        <begin position="1443"/>
        <end position="1458"/>
    </location>
</feature>
<dbReference type="EMBL" id="MPUH01000123">
    <property type="protein sequence ID" value="OMJ89572.1"/>
    <property type="molecule type" value="Genomic_DNA"/>
</dbReference>
<feature type="domain" description="CCHC-type" evidence="9">
    <location>
        <begin position="1608"/>
        <end position="1623"/>
    </location>
</feature>
<evidence type="ECO:0000256" key="2">
    <source>
        <dbReference type="ARBA" id="ARBA00004286"/>
    </source>
</evidence>
<dbReference type="SUPFAM" id="SSF158832">
    <property type="entry name" value="Tex N-terminal region-like"/>
    <property type="match status" value="1"/>
</dbReference>
<feature type="compositionally biased region" description="Low complexity" evidence="8">
    <location>
        <begin position="1735"/>
        <end position="1748"/>
    </location>
</feature>
<dbReference type="Gene3D" id="1.10.10.2740">
    <property type="entry name" value="Spt6, Death-like domain"/>
    <property type="match status" value="1"/>
</dbReference>
<feature type="domain" description="CCHC-type" evidence="9">
    <location>
        <begin position="1417"/>
        <end position="1432"/>
    </location>
</feature>
<evidence type="ECO:0000256" key="8">
    <source>
        <dbReference type="SAM" id="MobiDB-lite"/>
    </source>
</evidence>
<feature type="compositionally biased region" description="Basic and acidic residues" evidence="8">
    <location>
        <begin position="1617"/>
        <end position="1657"/>
    </location>
</feature>
<dbReference type="GO" id="GO:0140673">
    <property type="term" value="P:transcription elongation-coupled chromatin remodeling"/>
    <property type="evidence" value="ECO:0007669"/>
    <property type="project" value="InterPro"/>
</dbReference>
<evidence type="ECO:0000256" key="3">
    <source>
        <dbReference type="ARBA" id="ARBA00009253"/>
    </source>
</evidence>
<feature type="domain" description="CCHC-type" evidence="9">
    <location>
        <begin position="1490"/>
        <end position="1505"/>
    </location>
</feature>
<dbReference type="InterPro" id="IPR041692">
    <property type="entry name" value="HHH_9"/>
</dbReference>
<dbReference type="GO" id="GO:0042393">
    <property type="term" value="F:histone binding"/>
    <property type="evidence" value="ECO:0007669"/>
    <property type="project" value="TreeGrafter"/>
</dbReference>
<feature type="compositionally biased region" description="Polar residues" evidence="8">
    <location>
        <begin position="1683"/>
        <end position="1695"/>
    </location>
</feature>
<feature type="domain" description="CCHC-type" evidence="9">
    <location>
        <begin position="1584"/>
        <end position="1599"/>
    </location>
</feature>
<keyword evidence="11" id="KW-1185">Reference proteome</keyword>
<feature type="compositionally biased region" description="Basic and acidic residues" evidence="8">
    <location>
        <begin position="1"/>
        <end position="11"/>
    </location>
</feature>
<dbReference type="Gene3D" id="1.10.3500.10">
    <property type="entry name" value="Tex N-terminal region-like"/>
    <property type="match status" value="1"/>
</dbReference>
<dbReference type="InterPro" id="IPR037027">
    <property type="entry name" value="YqgF/RNaseH-like_dom_sf"/>
</dbReference>
<dbReference type="Pfam" id="PF14635">
    <property type="entry name" value="HHH_7"/>
    <property type="match status" value="1"/>
</dbReference>
<dbReference type="SUPFAM" id="SSF57756">
    <property type="entry name" value="Retrovirus zinc finger-like domains"/>
    <property type="match status" value="4"/>
</dbReference>
<keyword evidence="6" id="KW-0539">Nucleus</keyword>
<dbReference type="SUPFAM" id="SSF55550">
    <property type="entry name" value="SH2 domain"/>
    <property type="match status" value="1"/>
</dbReference>
<dbReference type="Proteomes" id="UP000187209">
    <property type="component" value="Unassembled WGS sequence"/>
</dbReference>
<dbReference type="InterPro" id="IPR049540">
    <property type="entry name" value="Spt6-like_S1"/>
</dbReference>
<dbReference type="PANTHER" id="PTHR10145">
    <property type="entry name" value="TRANSCRIPTION ELONGATION FACTOR SPT6"/>
    <property type="match status" value="1"/>
</dbReference>
<dbReference type="InterPro" id="IPR036860">
    <property type="entry name" value="SH2_dom_sf"/>
</dbReference>
<gene>
    <name evidence="10" type="ORF">SteCoe_8277</name>
</gene>
<dbReference type="SUPFAM" id="SSF53098">
    <property type="entry name" value="Ribonuclease H-like"/>
    <property type="match status" value="1"/>
</dbReference>